<comment type="function">
    <text evidence="11">Endonuclease that specifically degrades the RNA of RNA-DNA hybrids.</text>
</comment>
<keyword evidence="5 11" id="KW-0540">Nuclease</keyword>
<evidence type="ECO:0000256" key="5">
    <source>
        <dbReference type="ARBA" id="ARBA00022722"/>
    </source>
</evidence>
<evidence type="ECO:0000256" key="4">
    <source>
        <dbReference type="ARBA" id="ARBA00007058"/>
    </source>
</evidence>
<dbReference type="NCBIfam" id="TIGR00729">
    <property type="entry name" value="ribonuclease HII"/>
    <property type="match status" value="1"/>
</dbReference>
<reference evidence="13" key="1">
    <citation type="submission" date="2022-11" db="EMBL/GenBank/DDBJ databases">
        <title>Centuries of genome instability and evolution in soft-shell clam transmissible cancer (bioRxiv).</title>
        <authorList>
            <person name="Hart S.F.M."/>
            <person name="Yonemitsu M.A."/>
            <person name="Giersch R.M."/>
            <person name="Beal B.F."/>
            <person name="Arriagada G."/>
            <person name="Davis B.W."/>
            <person name="Ostrander E.A."/>
            <person name="Goff S.P."/>
            <person name="Metzger M.J."/>
        </authorList>
    </citation>
    <scope>NUCLEOTIDE SEQUENCE</scope>
    <source>
        <strain evidence="13">MELC-2E11</strain>
        <tissue evidence="13">Siphon/mantle</tissue>
    </source>
</reference>
<evidence type="ECO:0000256" key="11">
    <source>
        <dbReference type="RuleBase" id="RU003515"/>
    </source>
</evidence>
<keyword evidence="14" id="KW-1185">Reference proteome</keyword>
<evidence type="ECO:0000256" key="9">
    <source>
        <dbReference type="ARBA" id="ARBA00024981"/>
    </source>
</evidence>
<proteinExistence type="inferred from homology"/>
<evidence type="ECO:0000256" key="10">
    <source>
        <dbReference type="PROSITE-ProRule" id="PRU01319"/>
    </source>
</evidence>
<name>A0ABY7FNA0_MYAAR</name>
<dbReference type="InterPro" id="IPR004649">
    <property type="entry name" value="RNase_H2_suA"/>
</dbReference>
<organism evidence="13 14">
    <name type="scientific">Mya arenaria</name>
    <name type="common">Soft-shell clam</name>
    <dbReference type="NCBI Taxonomy" id="6604"/>
    <lineage>
        <taxon>Eukaryota</taxon>
        <taxon>Metazoa</taxon>
        <taxon>Spiralia</taxon>
        <taxon>Lophotrochozoa</taxon>
        <taxon>Mollusca</taxon>
        <taxon>Bivalvia</taxon>
        <taxon>Autobranchia</taxon>
        <taxon>Heteroconchia</taxon>
        <taxon>Euheterodonta</taxon>
        <taxon>Imparidentia</taxon>
        <taxon>Neoheterodontei</taxon>
        <taxon>Myida</taxon>
        <taxon>Myoidea</taxon>
        <taxon>Myidae</taxon>
        <taxon>Mya</taxon>
    </lineage>
</organism>
<evidence type="ECO:0000256" key="7">
    <source>
        <dbReference type="ARBA" id="ARBA00022759"/>
    </source>
</evidence>
<dbReference type="EMBL" id="CP111023">
    <property type="protein sequence ID" value="WAR22206.1"/>
    <property type="molecule type" value="Genomic_DNA"/>
</dbReference>
<dbReference type="InterPro" id="IPR001352">
    <property type="entry name" value="RNase_HII/HIII"/>
</dbReference>
<dbReference type="EC" id="3.1.26.4" evidence="11"/>
<dbReference type="Proteomes" id="UP001164746">
    <property type="component" value="Chromosome 12"/>
</dbReference>
<keyword evidence="6" id="KW-0479">Metal-binding</keyword>
<feature type="domain" description="RNase H type-2" evidence="12">
    <location>
        <begin position="1"/>
        <end position="227"/>
    </location>
</feature>
<dbReference type="Pfam" id="PF01351">
    <property type="entry name" value="RNase_HII"/>
    <property type="match status" value="1"/>
</dbReference>
<dbReference type="InterPro" id="IPR012337">
    <property type="entry name" value="RNaseH-like_sf"/>
</dbReference>
<comment type="caution">
    <text evidence="10">Lacks conserved residue(s) required for the propagation of feature annotation.</text>
</comment>
<evidence type="ECO:0000256" key="3">
    <source>
        <dbReference type="ARBA" id="ARBA00001946"/>
    </source>
</evidence>
<gene>
    <name evidence="13" type="ORF">MAR_016180</name>
</gene>
<dbReference type="PANTHER" id="PTHR10954">
    <property type="entry name" value="RIBONUCLEASE H2 SUBUNIT A"/>
    <property type="match status" value="1"/>
</dbReference>
<comment type="cofactor">
    <cofactor evidence="2">
        <name>Mn(2+)</name>
        <dbReference type="ChEBI" id="CHEBI:29035"/>
    </cofactor>
</comment>
<dbReference type="Gene3D" id="1.10.10.460">
    <property type="entry name" value="Ribonuclease hii. Domain 2"/>
    <property type="match status" value="1"/>
</dbReference>
<dbReference type="Gene3D" id="3.30.420.10">
    <property type="entry name" value="Ribonuclease H-like superfamily/Ribonuclease H"/>
    <property type="match status" value="2"/>
</dbReference>
<dbReference type="InterPro" id="IPR036397">
    <property type="entry name" value="RNaseH_sf"/>
</dbReference>
<evidence type="ECO:0000313" key="13">
    <source>
        <dbReference type="EMBL" id="WAR22206.1"/>
    </source>
</evidence>
<dbReference type="InterPro" id="IPR023160">
    <property type="entry name" value="RNase_HII_hlx-loop-hlx_cap_dom"/>
</dbReference>
<dbReference type="PANTHER" id="PTHR10954:SF7">
    <property type="entry name" value="RIBONUCLEASE H2 SUBUNIT A"/>
    <property type="match status" value="1"/>
</dbReference>
<dbReference type="InterPro" id="IPR024567">
    <property type="entry name" value="RNase_HII/HIII_dom"/>
</dbReference>
<dbReference type="SUPFAM" id="SSF53098">
    <property type="entry name" value="Ribonuclease H-like"/>
    <property type="match status" value="1"/>
</dbReference>
<protein>
    <recommendedName>
        <fullName evidence="11">Ribonuclease</fullName>
        <ecNumber evidence="11">3.1.26.4</ecNumber>
    </recommendedName>
</protein>
<evidence type="ECO:0000256" key="2">
    <source>
        <dbReference type="ARBA" id="ARBA00001936"/>
    </source>
</evidence>
<sequence>MDQSKFEEDNAKNCILQSEIPAIAKTEPCWLGIDEAGRGPVLDSKTLTEEQREAIFEQLTGAGEIIGWMVEILSPTYISNSMLRRTKYNLNALSHDCAIGLIEKVLAQGVQVAEIYVDTVGDPGKYQEKLKGLFPDIDITVAKKADADYQIVGAASICAKVARDKAVRNWQFLEEIILETNSYGSGYPSDPNTKKFMSDSLDRVFGFPQFVRFSWSTATKIIEKNGVVFRWDDDDDEENDNKNTQSLLKFMGGKKDPSAQRHRFFKDRGRNRRRCSAWVKQYGDDYVSEVIPHNHPADPTKAGKRKVAVMVKTKAAASAFRPAGQIVKEALRELAEVNAQHIVRHKKTIAGLNRQTTAWETLVT</sequence>
<dbReference type="PROSITE" id="PS51975">
    <property type="entry name" value="RNASE_H_2"/>
    <property type="match status" value="1"/>
</dbReference>
<accession>A0ABY7FNA0</accession>
<keyword evidence="8 11" id="KW-0378">Hydrolase</keyword>
<comment type="similarity">
    <text evidence="4">Belongs to the RNase HII family. Eukaryotic subfamily.</text>
</comment>
<evidence type="ECO:0000256" key="8">
    <source>
        <dbReference type="ARBA" id="ARBA00022801"/>
    </source>
</evidence>
<comment type="function">
    <text evidence="9">Catalytic subunit of RNase HII, an endonuclease that specifically degrades the RNA of RNA:DNA hybrids. Participates in DNA replication, possibly by mediating the removal of lagging-strand Okazaki fragment RNA primers during DNA replication. Mediates the excision of single ribonucleotides from DNA:RNA duplexes.</text>
</comment>
<evidence type="ECO:0000259" key="12">
    <source>
        <dbReference type="PROSITE" id="PS51975"/>
    </source>
</evidence>
<comment type="cofactor">
    <cofactor evidence="3">
        <name>Mg(2+)</name>
        <dbReference type="ChEBI" id="CHEBI:18420"/>
    </cofactor>
</comment>
<evidence type="ECO:0000256" key="6">
    <source>
        <dbReference type="ARBA" id="ARBA00022723"/>
    </source>
</evidence>
<dbReference type="CDD" id="cd07181">
    <property type="entry name" value="RNase_HII_eukaryota_like"/>
    <property type="match status" value="1"/>
</dbReference>
<keyword evidence="7 11" id="KW-0255">Endonuclease</keyword>
<evidence type="ECO:0000256" key="1">
    <source>
        <dbReference type="ARBA" id="ARBA00000077"/>
    </source>
</evidence>
<comment type="catalytic activity">
    <reaction evidence="1 11">
        <text>Endonucleolytic cleavage to 5'-phosphomonoester.</text>
        <dbReference type="EC" id="3.1.26.4"/>
    </reaction>
</comment>
<evidence type="ECO:0000313" key="14">
    <source>
        <dbReference type="Proteomes" id="UP001164746"/>
    </source>
</evidence>